<keyword evidence="2" id="KW-1185">Reference proteome</keyword>
<gene>
    <name evidence="1" type="ORF">BSTOLATCC_MIC1601</name>
</gene>
<dbReference type="Proteomes" id="UP001162131">
    <property type="component" value="Unassembled WGS sequence"/>
</dbReference>
<accession>A0AAU9IBG8</accession>
<reference evidence="1" key="1">
    <citation type="submission" date="2021-09" db="EMBL/GenBank/DDBJ databases">
        <authorList>
            <consortium name="AG Swart"/>
            <person name="Singh M."/>
            <person name="Singh A."/>
            <person name="Seah K."/>
            <person name="Emmerich C."/>
        </authorList>
    </citation>
    <scope>NUCLEOTIDE SEQUENCE</scope>
    <source>
        <strain evidence="1">ATCC30299</strain>
    </source>
</reference>
<dbReference type="EMBL" id="CAJZBQ010000002">
    <property type="protein sequence ID" value="CAG9310761.1"/>
    <property type="molecule type" value="Genomic_DNA"/>
</dbReference>
<evidence type="ECO:0000313" key="1">
    <source>
        <dbReference type="EMBL" id="CAG9310761.1"/>
    </source>
</evidence>
<name>A0AAU9IBG8_9CILI</name>
<comment type="caution">
    <text evidence="1">The sequence shown here is derived from an EMBL/GenBank/DDBJ whole genome shotgun (WGS) entry which is preliminary data.</text>
</comment>
<dbReference type="AlphaFoldDB" id="A0AAU9IBG8"/>
<evidence type="ECO:0000313" key="2">
    <source>
        <dbReference type="Proteomes" id="UP001162131"/>
    </source>
</evidence>
<protein>
    <submittedName>
        <fullName evidence="1">Uncharacterized protein</fullName>
    </submittedName>
</protein>
<sequence length="303" mass="35254">MELFVDSHKPYVVNDELYISQIFEICLIGNLKSKSEWLSFVAKNTSGGGEVQYNVEIIPNDKAKKKSEFYYWDFDNFLPYLVDVQQDLDHVNRGAAEKIWAFLVDFTENRPILNGEDEYESIFESFDENITQRFTDAQSSLACEGDLSISSSSSEDSLSIGNFLYEDREKYWIVRFQMFQAAETDLSCYIYKNYNQTKIPIAKKKCLSSVVERFLPLYNKIIDLRKIKVSSMLEIKLFSREEQSTEDSWHESEDINCCFWERQKVGALFDRLLHFKAIKAASGGEAFKIENFKKFNSITSIYG</sequence>
<organism evidence="1 2">
    <name type="scientific">Blepharisma stoltei</name>
    <dbReference type="NCBI Taxonomy" id="1481888"/>
    <lineage>
        <taxon>Eukaryota</taxon>
        <taxon>Sar</taxon>
        <taxon>Alveolata</taxon>
        <taxon>Ciliophora</taxon>
        <taxon>Postciliodesmatophora</taxon>
        <taxon>Heterotrichea</taxon>
        <taxon>Heterotrichida</taxon>
        <taxon>Blepharismidae</taxon>
        <taxon>Blepharisma</taxon>
    </lineage>
</organism>
<proteinExistence type="predicted"/>